<comment type="caution">
    <text evidence="1">The sequence shown here is derived from an EMBL/GenBank/DDBJ whole genome shotgun (WGS) entry which is preliminary data.</text>
</comment>
<name>A0A084SKY9_9BACT</name>
<evidence type="ECO:0000313" key="2">
    <source>
        <dbReference type="Proteomes" id="UP000028547"/>
    </source>
</evidence>
<dbReference type="Proteomes" id="UP000028547">
    <property type="component" value="Unassembled WGS sequence"/>
</dbReference>
<gene>
    <name evidence="1" type="ORF">Q664_36795</name>
</gene>
<sequence>MTKTPLHPTVEELLEKLREAREGRGVESLRLEQVRRYRELVAESPTFTPALLELGRLLQLTDEPGVETEKAFVEIQRLLEQAVEVSGRAAAPVVELGYFLDTIRNSSEKATPLYEEGARKTLETLEDAWAGLMRAWVHERTKESLKKALELSELAEKVFPDSGRIQGVVHDARNTAIHDGLLKP</sequence>
<dbReference type="AlphaFoldDB" id="A0A084SKY9"/>
<proteinExistence type="predicted"/>
<reference evidence="1 2" key="1">
    <citation type="submission" date="2014-07" db="EMBL/GenBank/DDBJ databases">
        <title>Draft Genome Sequence of Gephyronic Acid Producer, Cystobacter violaceus Strain Cb vi76.</title>
        <authorList>
            <person name="Stevens D.C."/>
            <person name="Young J."/>
            <person name="Carmichael R."/>
            <person name="Tan J."/>
            <person name="Taylor R.E."/>
        </authorList>
    </citation>
    <scope>NUCLEOTIDE SEQUENCE [LARGE SCALE GENOMIC DNA]</scope>
    <source>
        <strain evidence="1 2">Cb vi76</strain>
    </source>
</reference>
<evidence type="ECO:0000313" key="1">
    <source>
        <dbReference type="EMBL" id="KFA89124.1"/>
    </source>
</evidence>
<accession>A0A084SKY9</accession>
<dbReference type="RefSeq" id="WP_043406311.1">
    <property type="nucleotide sequence ID" value="NZ_JPMI01000260.1"/>
</dbReference>
<dbReference type="EMBL" id="JPMI01000260">
    <property type="protein sequence ID" value="KFA89124.1"/>
    <property type="molecule type" value="Genomic_DNA"/>
</dbReference>
<organism evidence="1 2">
    <name type="scientific">Archangium violaceum Cb vi76</name>
    <dbReference type="NCBI Taxonomy" id="1406225"/>
    <lineage>
        <taxon>Bacteria</taxon>
        <taxon>Pseudomonadati</taxon>
        <taxon>Myxococcota</taxon>
        <taxon>Myxococcia</taxon>
        <taxon>Myxococcales</taxon>
        <taxon>Cystobacterineae</taxon>
        <taxon>Archangiaceae</taxon>
        <taxon>Archangium</taxon>
    </lineage>
</organism>
<protein>
    <submittedName>
        <fullName evidence="1">Uncharacterized protein</fullName>
    </submittedName>
</protein>